<dbReference type="Proteomes" id="UP000063699">
    <property type="component" value="Chromosome"/>
</dbReference>
<keyword evidence="4" id="KW-1185">Reference proteome</keyword>
<gene>
    <name evidence="3" type="ORF">AOZ06_39135</name>
</gene>
<protein>
    <recommendedName>
        <fullName evidence="2">DUF11 domain-containing protein</fullName>
    </recommendedName>
</protein>
<name>A0A0N7F4Q5_9PSEU</name>
<dbReference type="AlphaFoldDB" id="A0A0N7F4Q5"/>
<evidence type="ECO:0000313" key="4">
    <source>
        <dbReference type="Proteomes" id="UP000063699"/>
    </source>
</evidence>
<feature type="domain" description="DUF11" evidence="2">
    <location>
        <begin position="42"/>
        <end position="138"/>
    </location>
</feature>
<evidence type="ECO:0000313" key="3">
    <source>
        <dbReference type="EMBL" id="ALG12087.1"/>
    </source>
</evidence>
<keyword evidence="1" id="KW-0732">Signal</keyword>
<evidence type="ECO:0000259" key="2">
    <source>
        <dbReference type="Pfam" id="PF01345"/>
    </source>
</evidence>
<reference evidence="3 4" key="1">
    <citation type="submission" date="2015-07" db="EMBL/GenBank/DDBJ databases">
        <title>Genome sequencing of Kibdelosporangium phytohabitans.</title>
        <authorList>
            <person name="Qin S."/>
            <person name="Xing K."/>
        </authorList>
    </citation>
    <scope>NUCLEOTIDE SEQUENCE [LARGE SCALE GENOMIC DNA]</scope>
    <source>
        <strain evidence="3 4">KLBMP1111</strain>
    </source>
</reference>
<dbReference type="Pfam" id="PF01345">
    <property type="entry name" value="DUF11"/>
    <property type="match status" value="1"/>
</dbReference>
<accession>A0A0N7F4Q5</accession>
<proteinExistence type="predicted"/>
<dbReference type="EMBL" id="CP012752">
    <property type="protein sequence ID" value="ALG12087.1"/>
    <property type="molecule type" value="Genomic_DNA"/>
</dbReference>
<organism evidence="3 4">
    <name type="scientific">Kibdelosporangium phytohabitans</name>
    <dbReference type="NCBI Taxonomy" id="860235"/>
    <lineage>
        <taxon>Bacteria</taxon>
        <taxon>Bacillati</taxon>
        <taxon>Actinomycetota</taxon>
        <taxon>Actinomycetes</taxon>
        <taxon>Pseudonocardiales</taxon>
        <taxon>Pseudonocardiaceae</taxon>
        <taxon>Kibdelosporangium</taxon>
    </lineage>
</organism>
<dbReference type="InterPro" id="IPR001434">
    <property type="entry name" value="OmcB-like_DUF11"/>
</dbReference>
<dbReference type="RefSeq" id="WP_054293983.1">
    <property type="nucleotide sequence ID" value="NZ_CP012752.1"/>
</dbReference>
<dbReference type="OrthoDB" id="3666463at2"/>
<sequence length="158" mass="15947">MLTTAALLAATLLSGAANVPLPARADISVDLALTSTIVLPGARVELSITNHGPEPLTSATIVVRFGADAGVAQPAPCTFDAAADTLTCPFGPLPVGGTATISTTTYFLLGGPPTRFANTAARTVSTPLDPNSANDTDSEYCTYLGGGFPPPPVPTLYC</sequence>
<feature type="signal peptide" evidence="1">
    <location>
        <begin position="1"/>
        <end position="25"/>
    </location>
</feature>
<evidence type="ECO:0000256" key="1">
    <source>
        <dbReference type="SAM" id="SignalP"/>
    </source>
</evidence>
<feature type="chain" id="PRO_5006011770" description="DUF11 domain-containing protein" evidence="1">
    <location>
        <begin position="26"/>
        <end position="158"/>
    </location>
</feature>
<dbReference type="KEGG" id="kphy:AOZ06_39135"/>